<dbReference type="Proteomes" id="UP000735302">
    <property type="component" value="Unassembled WGS sequence"/>
</dbReference>
<evidence type="ECO:0000313" key="2">
    <source>
        <dbReference type="Proteomes" id="UP000735302"/>
    </source>
</evidence>
<comment type="caution">
    <text evidence="1">The sequence shown here is derived from an EMBL/GenBank/DDBJ whole genome shotgun (WGS) entry which is preliminary data.</text>
</comment>
<reference evidence="1 2" key="1">
    <citation type="journal article" date="2021" name="Elife">
        <title>Chloroplast acquisition without the gene transfer in kleptoplastic sea slugs, Plakobranchus ocellatus.</title>
        <authorList>
            <person name="Maeda T."/>
            <person name="Takahashi S."/>
            <person name="Yoshida T."/>
            <person name="Shimamura S."/>
            <person name="Takaki Y."/>
            <person name="Nagai Y."/>
            <person name="Toyoda A."/>
            <person name="Suzuki Y."/>
            <person name="Arimoto A."/>
            <person name="Ishii H."/>
            <person name="Satoh N."/>
            <person name="Nishiyama T."/>
            <person name="Hasebe M."/>
            <person name="Maruyama T."/>
            <person name="Minagawa J."/>
            <person name="Obokata J."/>
            <person name="Shigenobu S."/>
        </authorList>
    </citation>
    <scope>NUCLEOTIDE SEQUENCE [LARGE SCALE GENOMIC DNA]</scope>
</reference>
<name>A0AAV3ZMY1_9GAST</name>
<protein>
    <submittedName>
        <fullName evidence="1">Uncharacterized protein</fullName>
    </submittedName>
</protein>
<keyword evidence="2" id="KW-1185">Reference proteome</keyword>
<evidence type="ECO:0000313" key="1">
    <source>
        <dbReference type="EMBL" id="GFN96197.1"/>
    </source>
</evidence>
<proteinExistence type="predicted"/>
<sequence>MSALSQRSLAKCCTLGCSSSHKDDAAPFTVAHGCRPSDSQSSSSTQQNDRPSIFQALDSFPLFSPTPNRHCLITRLGVKVD</sequence>
<organism evidence="1 2">
    <name type="scientific">Plakobranchus ocellatus</name>
    <dbReference type="NCBI Taxonomy" id="259542"/>
    <lineage>
        <taxon>Eukaryota</taxon>
        <taxon>Metazoa</taxon>
        <taxon>Spiralia</taxon>
        <taxon>Lophotrochozoa</taxon>
        <taxon>Mollusca</taxon>
        <taxon>Gastropoda</taxon>
        <taxon>Heterobranchia</taxon>
        <taxon>Euthyneura</taxon>
        <taxon>Panpulmonata</taxon>
        <taxon>Sacoglossa</taxon>
        <taxon>Placobranchoidea</taxon>
        <taxon>Plakobranchidae</taxon>
        <taxon>Plakobranchus</taxon>
    </lineage>
</organism>
<accession>A0AAV3ZMY1</accession>
<gene>
    <name evidence="1" type="ORF">PoB_002270300</name>
</gene>
<dbReference type="EMBL" id="BLXT01002664">
    <property type="protein sequence ID" value="GFN96197.1"/>
    <property type="molecule type" value="Genomic_DNA"/>
</dbReference>
<dbReference type="AlphaFoldDB" id="A0AAV3ZMY1"/>